<sequence>MSRSFCSCALSIAIFPLYFFLFFAAASRLVISRSPLDPQLRWASACSSFFSSPRCHQTGKVRQSPSFHQGCRELQCASSEEFPAGHPVCHQAASLWLCSNPRPSLPWTANKSIWKCR</sequence>
<accession>A0A6B0UMF8</accession>
<dbReference type="EMBL" id="GIFC01008691">
    <property type="protein sequence ID" value="MXU90774.1"/>
    <property type="molecule type" value="Transcribed_RNA"/>
</dbReference>
<organism evidence="1">
    <name type="scientific">Ixodes ricinus</name>
    <name type="common">Common tick</name>
    <name type="synonym">Acarus ricinus</name>
    <dbReference type="NCBI Taxonomy" id="34613"/>
    <lineage>
        <taxon>Eukaryota</taxon>
        <taxon>Metazoa</taxon>
        <taxon>Ecdysozoa</taxon>
        <taxon>Arthropoda</taxon>
        <taxon>Chelicerata</taxon>
        <taxon>Arachnida</taxon>
        <taxon>Acari</taxon>
        <taxon>Parasitiformes</taxon>
        <taxon>Ixodida</taxon>
        <taxon>Ixodoidea</taxon>
        <taxon>Ixodidae</taxon>
        <taxon>Ixodinae</taxon>
        <taxon>Ixodes</taxon>
    </lineage>
</organism>
<dbReference type="AlphaFoldDB" id="A0A6B0UMF8"/>
<protein>
    <submittedName>
        <fullName evidence="1">Putative secreted protein</fullName>
    </submittedName>
</protein>
<reference evidence="1" key="1">
    <citation type="submission" date="2019-12" db="EMBL/GenBank/DDBJ databases">
        <title>An insight into the sialome of adult female Ixodes ricinus ticks feeding for 6 days.</title>
        <authorList>
            <person name="Perner J."/>
            <person name="Ribeiro J.M.C."/>
        </authorList>
    </citation>
    <scope>NUCLEOTIDE SEQUENCE</scope>
    <source>
        <strain evidence="1">Semi-engorged</strain>
        <tissue evidence="1">Salivary glands</tissue>
    </source>
</reference>
<name>A0A6B0UMF8_IXORI</name>
<proteinExistence type="predicted"/>
<evidence type="ECO:0000313" key="1">
    <source>
        <dbReference type="EMBL" id="MXU90774.1"/>
    </source>
</evidence>